<evidence type="ECO:0000313" key="22">
    <source>
        <dbReference type="EMBL" id="RTI18221.1"/>
    </source>
</evidence>
<dbReference type="EMBL" id="PEMG01000150">
    <property type="protein sequence ID" value="RTI09161.1"/>
    <property type="molecule type" value="Genomic_DNA"/>
</dbReference>
<evidence type="ECO:0000256" key="9">
    <source>
        <dbReference type="ARBA" id="ARBA00012523"/>
    </source>
</evidence>
<feature type="active site" description="GMP-histidine intermediate" evidence="18">
    <location>
        <position position="53"/>
    </location>
</feature>
<evidence type="ECO:0000313" key="24">
    <source>
        <dbReference type="Proteomes" id="UP000288073"/>
    </source>
</evidence>
<feature type="binding site" evidence="19">
    <location>
        <begin position="15"/>
        <end position="22"/>
    </location>
    <ligand>
        <name>GTP</name>
        <dbReference type="ChEBI" id="CHEBI:37565"/>
    </ligand>
</feature>
<name>A0A430UPQ5_THESC</name>
<dbReference type="GO" id="GO:0008820">
    <property type="term" value="F:cobinamide phosphate guanylyltransferase activity"/>
    <property type="evidence" value="ECO:0007669"/>
    <property type="project" value="UniProtKB-EC"/>
</dbReference>
<dbReference type="Proteomes" id="UP000287173">
    <property type="component" value="Unassembled WGS sequence"/>
</dbReference>
<keyword evidence="15 19" id="KW-0342">GTP-binding</keyword>
<dbReference type="EC" id="2.7.1.156" evidence="8"/>
<keyword evidence="13 21" id="KW-0418">Kinase</keyword>
<feature type="binding site" evidence="19">
    <location>
        <begin position="54"/>
        <end position="57"/>
    </location>
    <ligand>
        <name>GTP</name>
        <dbReference type="ChEBI" id="CHEBI:37565"/>
    </ligand>
</feature>
<evidence type="ECO:0000256" key="8">
    <source>
        <dbReference type="ARBA" id="ARBA00012016"/>
    </source>
</evidence>
<evidence type="ECO:0000256" key="4">
    <source>
        <dbReference type="ARBA" id="ARBA00003889"/>
    </source>
</evidence>
<sequence length="199" mass="21372">DVDPPPPPGLVLLLGGAKSGKSRFAQRLAGPFATLIATAEARDEEMAERIRRHKEERPPTWETLEEPLDLPGALKRARHPTVVVDCLTLWVANLMERGLDPLLEARRFLSAVEESGKRVIAVSNEVGMGIVPQNPLARRYRDLLGQVNALLAEAAQEAYLLVAGRALPLGGGKVPAQEAKRPGSHGGEPGPGRSRDPGP</sequence>
<evidence type="ECO:0000256" key="10">
    <source>
        <dbReference type="ARBA" id="ARBA00022573"/>
    </source>
</evidence>
<reference evidence="23 24" key="1">
    <citation type="journal article" date="2019" name="Extremophiles">
        <title>Biogeography of thermophiles and predominance of Thermus scotoductus in domestic water heaters.</title>
        <authorList>
            <person name="Wilpiszeski R.L."/>
            <person name="Zhang Z."/>
            <person name="House C.H."/>
        </authorList>
    </citation>
    <scope>NUCLEOTIDE SEQUENCE [LARGE SCALE GENOMIC DNA]</scope>
    <source>
        <strain evidence="22 24">10_S10</strain>
        <strain evidence="21 23">17_S17</strain>
    </source>
</reference>
<evidence type="ECO:0000256" key="16">
    <source>
        <dbReference type="ARBA" id="ARBA00029570"/>
    </source>
</evidence>
<comment type="function">
    <text evidence="4">Catalyzes ATP-dependent phosphorylation of adenosylcobinamide and addition of GMP to adenosylcobinamide phosphate.</text>
</comment>
<dbReference type="InterPro" id="IPR027417">
    <property type="entry name" value="P-loop_NTPase"/>
</dbReference>
<accession>A0A430UPQ5</accession>
<evidence type="ECO:0000256" key="11">
    <source>
        <dbReference type="ARBA" id="ARBA00022679"/>
    </source>
</evidence>
<keyword evidence="10" id="KW-0169">Cobalamin biosynthesis</keyword>
<dbReference type="EMBL" id="PEMN01000127">
    <property type="protein sequence ID" value="RTI18221.1"/>
    <property type="molecule type" value="Genomic_DNA"/>
</dbReference>
<evidence type="ECO:0000256" key="3">
    <source>
        <dbReference type="ARBA" id="ARBA00001522"/>
    </source>
</evidence>
<dbReference type="GO" id="GO:0005524">
    <property type="term" value="F:ATP binding"/>
    <property type="evidence" value="ECO:0007669"/>
    <property type="project" value="UniProtKB-KW"/>
</dbReference>
<dbReference type="RefSeq" id="WP_126187312.1">
    <property type="nucleotide sequence ID" value="NZ_PELM01000121.1"/>
</dbReference>
<evidence type="ECO:0000256" key="7">
    <source>
        <dbReference type="ARBA" id="ARBA00007490"/>
    </source>
</evidence>
<dbReference type="CDD" id="cd00544">
    <property type="entry name" value="CobU"/>
    <property type="match status" value="1"/>
</dbReference>
<feature type="binding site" evidence="19">
    <location>
        <position position="65"/>
    </location>
    <ligand>
        <name>GTP</name>
        <dbReference type="ChEBI" id="CHEBI:37565"/>
    </ligand>
</feature>
<evidence type="ECO:0000256" key="17">
    <source>
        <dbReference type="ARBA" id="ARBA00030571"/>
    </source>
</evidence>
<comment type="pathway">
    <text evidence="6">Cofactor biosynthesis; adenosylcobalamin biosynthesis; adenosylcobalamin from cob(II)yrinate a,c-diamide: step 5/7.</text>
</comment>
<dbReference type="GO" id="GO:0043752">
    <property type="term" value="F:adenosylcobinamide kinase activity"/>
    <property type="evidence" value="ECO:0007669"/>
    <property type="project" value="UniProtKB-EC"/>
</dbReference>
<proteinExistence type="inferred from homology"/>
<dbReference type="PANTHER" id="PTHR34848:SF1">
    <property type="entry name" value="BIFUNCTIONAL ADENOSYLCOBALAMIN BIOSYNTHESIS PROTEIN COBU"/>
    <property type="match status" value="1"/>
</dbReference>
<comment type="caution">
    <text evidence="21">The sequence shown here is derived from an EMBL/GenBank/DDBJ whole genome shotgun (WGS) entry which is preliminary data.</text>
</comment>
<keyword evidence="14" id="KW-0067">ATP-binding</keyword>
<dbReference type="SUPFAM" id="SSF52540">
    <property type="entry name" value="P-loop containing nucleoside triphosphate hydrolases"/>
    <property type="match status" value="1"/>
</dbReference>
<comment type="catalytic activity">
    <reaction evidence="2">
        <text>adenosylcob(III)inamide phosphate + GTP + H(+) = adenosylcob(III)inamide-GDP + diphosphate</text>
        <dbReference type="Rhea" id="RHEA:22712"/>
        <dbReference type="ChEBI" id="CHEBI:15378"/>
        <dbReference type="ChEBI" id="CHEBI:33019"/>
        <dbReference type="ChEBI" id="CHEBI:37565"/>
        <dbReference type="ChEBI" id="CHEBI:58502"/>
        <dbReference type="ChEBI" id="CHEBI:60487"/>
        <dbReference type="EC" id="2.7.7.62"/>
    </reaction>
</comment>
<evidence type="ECO:0000256" key="2">
    <source>
        <dbReference type="ARBA" id="ARBA00000711"/>
    </source>
</evidence>
<feature type="region of interest" description="Disordered" evidence="20">
    <location>
        <begin position="172"/>
        <end position="199"/>
    </location>
</feature>
<organism evidence="21 23">
    <name type="scientific">Thermus scotoductus</name>
    <dbReference type="NCBI Taxonomy" id="37636"/>
    <lineage>
        <taxon>Bacteria</taxon>
        <taxon>Thermotogati</taxon>
        <taxon>Deinococcota</taxon>
        <taxon>Deinococci</taxon>
        <taxon>Thermales</taxon>
        <taxon>Thermaceae</taxon>
        <taxon>Thermus</taxon>
    </lineage>
</organism>
<keyword evidence="11 21" id="KW-0808">Transferase</keyword>
<dbReference type="GO" id="GO:0009236">
    <property type="term" value="P:cobalamin biosynthetic process"/>
    <property type="evidence" value="ECO:0007669"/>
    <property type="project" value="UniProtKB-UniPathway"/>
</dbReference>
<evidence type="ECO:0000256" key="6">
    <source>
        <dbReference type="ARBA" id="ARBA00005159"/>
    </source>
</evidence>
<evidence type="ECO:0000256" key="5">
    <source>
        <dbReference type="ARBA" id="ARBA00004692"/>
    </source>
</evidence>
<feature type="binding site" evidence="19">
    <location>
        <position position="85"/>
    </location>
    <ligand>
        <name>GTP</name>
        <dbReference type="ChEBI" id="CHEBI:37565"/>
    </ligand>
</feature>
<dbReference type="EC" id="2.7.7.62" evidence="9"/>
<dbReference type="PIRSF" id="PIRSF006135">
    <property type="entry name" value="CobU"/>
    <property type="match status" value="1"/>
</dbReference>
<dbReference type="Gene3D" id="3.40.50.300">
    <property type="entry name" value="P-loop containing nucleotide triphosphate hydrolases"/>
    <property type="match status" value="1"/>
</dbReference>
<evidence type="ECO:0000256" key="19">
    <source>
        <dbReference type="PIRSR" id="PIRSR006135-2"/>
    </source>
</evidence>
<evidence type="ECO:0000256" key="14">
    <source>
        <dbReference type="ARBA" id="ARBA00022840"/>
    </source>
</evidence>
<comment type="similarity">
    <text evidence="7">Belongs to the CobU/CobP family.</text>
</comment>
<dbReference type="NCBIfam" id="NF004469">
    <property type="entry name" value="PRK05800.1"/>
    <property type="match status" value="1"/>
</dbReference>
<dbReference type="InterPro" id="IPR003203">
    <property type="entry name" value="CobU/CobP"/>
</dbReference>
<dbReference type="UniPathway" id="UPA00148">
    <property type="reaction ID" value="UER00236"/>
</dbReference>
<feature type="binding site" evidence="19">
    <location>
        <begin position="37"/>
        <end position="39"/>
    </location>
    <ligand>
        <name>GTP</name>
        <dbReference type="ChEBI" id="CHEBI:37565"/>
    </ligand>
</feature>
<dbReference type="PANTHER" id="PTHR34848">
    <property type="match status" value="1"/>
</dbReference>
<evidence type="ECO:0000313" key="23">
    <source>
        <dbReference type="Proteomes" id="UP000287173"/>
    </source>
</evidence>
<evidence type="ECO:0000256" key="15">
    <source>
        <dbReference type="ARBA" id="ARBA00023134"/>
    </source>
</evidence>
<evidence type="ECO:0000313" key="21">
    <source>
        <dbReference type="EMBL" id="RTI09161.1"/>
    </source>
</evidence>
<comment type="catalytic activity">
    <reaction evidence="1">
        <text>adenosylcob(III)inamide + ATP = adenosylcob(III)inamide phosphate + ADP + H(+)</text>
        <dbReference type="Rhea" id="RHEA:15769"/>
        <dbReference type="ChEBI" id="CHEBI:2480"/>
        <dbReference type="ChEBI" id="CHEBI:15378"/>
        <dbReference type="ChEBI" id="CHEBI:30616"/>
        <dbReference type="ChEBI" id="CHEBI:58502"/>
        <dbReference type="ChEBI" id="CHEBI:456216"/>
        <dbReference type="EC" id="2.7.1.156"/>
    </reaction>
</comment>
<evidence type="ECO:0000256" key="13">
    <source>
        <dbReference type="ARBA" id="ARBA00022777"/>
    </source>
</evidence>
<feature type="non-terminal residue" evidence="21">
    <location>
        <position position="1"/>
    </location>
</feature>
<gene>
    <name evidence="22" type="ORF">CSW23_05125</name>
    <name evidence="21" type="ORF">CSW30_06035</name>
</gene>
<dbReference type="AlphaFoldDB" id="A0A430UPQ5"/>
<keyword evidence="21" id="KW-0548">Nucleotidyltransferase</keyword>
<protein>
    <recommendedName>
        <fullName evidence="16">Adenosylcobinamide kinase</fullName>
        <ecNumber evidence="8">2.7.1.156</ecNumber>
        <ecNumber evidence="9">2.7.7.62</ecNumber>
    </recommendedName>
    <alternativeName>
        <fullName evidence="17">Adenosylcobinamide-phosphate guanylyltransferase</fullName>
    </alternativeName>
</protein>
<evidence type="ECO:0000256" key="12">
    <source>
        <dbReference type="ARBA" id="ARBA00022741"/>
    </source>
</evidence>
<evidence type="ECO:0000256" key="1">
    <source>
        <dbReference type="ARBA" id="ARBA00000312"/>
    </source>
</evidence>
<comment type="pathway">
    <text evidence="5">Cofactor biosynthesis; adenosylcobalamin biosynthesis; adenosylcobalamin from cob(II)yrinate a,c-diamide: step 6/7.</text>
</comment>
<dbReference type="Proteomes" id="UP000288073">
    <property type="component" value="Unassembled WGS sequence"/>
</dbReference>
<keyword evidence="12 19" id="KW-0547">Nucleotide-binding</keyword>
<comment type="catalytic activity">
    <reaction evidence="3">
        <text>adenosylcob(III)inamide + GTP = adenosylcob(III)inamide phosphate + GDP + H(+)</text>
        <dbReference type="Rhea" id="RHEA:15765"/>
        <dbReference type="ChEBI" id="CHEBI:2480"/>
        <dbReference type="ChEBI" id="CHEBI:15378"/>
        <dbReference type="ChEBI" id="CHEBI:37565"/>
        <dbReference type="ChEBI" id="CHEBI:58189"/>
        <dbReference type="ChEBI" id="CHEBI:58502"/>
        <dbReference type="EC" id="2.7.1.156"/>
    </reaction>
</comment>
<evidence type="ECO:0000256" key="18">
    <source>
        <dbReference type="PIRSR" id="PIRSR006135-1"/>
    </source>
</evidence>
<dbReference type="GO" id="GO:0005525">
    <property type="term" value="F:GTP binding"/>
    <property type="evidence" value="ECO:0007669"/>
    <property type="project" value="UniProtKB-KW"/>
</dbReference>
<evidence type="ECO:0000256" key="20">
    <source>
        <dbReference type="SAM" id="MobiDB-lite"/>
    </source>
</evidence>
<dbReference type="Pfam" id="PF02283">
    <property type="entry name" value="CobU"/>
    <property type="match status" value="1"/>
</dbReference>